<dbReference type="AlphaFoldDB" id="A0AAE0GIH9"/>
<feature type="compositionally biased region" description="Gly residues" evidence="2">
    <location>
        <begin position="283"/>
        <end position="301"/>
    </location>
</feature>
<evidence type="ECO:0000313" key="4">
    <source>
        <dbReference type="Proteomes" id="UP001190700"/>
    </source>
</evidence>
<feature type="compositionally biased region" description="Basic and acidic residues" evidence="2">
    <location>
        <begin position="29"/>
        <end position="39"/>
    </location>
</feature>
<gene>
    <name evidence="3" type="ORF">CYMTET_13419</name>
</gene>
<proteinExistence type="predicted"/>
<reference evidence="3 4" key="1">
    <citation type="journal article" date="2015" name="Genome Biol. Evol.">
        <title>Comparative Genomics of a Bacterivorous Green Alga Reveals Evolutionary Causalities and Consequences of Phago-Mixotrophic Mode of Nutrition.</title>
        <authorList>
            <person name="Burns J.A."/>
            <person name="Paasch A."/>
            <person name="Narechania A."/>
            <person name="Kim E."/>
        </authorList>
    </citation>
    <scope>NUCLEOTIDE SEQUENCE [LARGE SCALE GENOMIC DNA]</scope>
    <source>
        <strain evidence="3 4">PLY_AMNH</strain>
    </source>
</reference>
<feature type="compositionally biased region" description="Gly residues" evidence="2">
    <location>
        <begin position="202"/>
        <end position="213"/>
    </location>
</feature>
<evidence type="ECO:0000256" key="2">
    <source>
        <dbReference type="SAM" id="MobiDB-lite"/>
    </source>
</evidence>
<keyword evidence="4" id="KW-1185">Reference proteome</keyword>
<feature type="region of interest" description="Disordered" evidence="2">
    <location>
        <begin position="177"/>
        <end position="325"/>
    </location>
</feature>
<name>A0AAE0GIH9_9CHLO</name>
<feature type="compositionally biased region" description="Basic and acidic residues" evidence="2">
    <location>
        <begin position="255"/>
        <end position="265"/>
    </location>
</feature>
<feature type="coiled-coil region" evidence="1">
    <location>
        <begin position="790"/>
        <end position="858"/>
    </location>
</feature>
<dbReference type="EMBL" id="LGRX02005341">
    <property type="protein sequence ID" value="KAK3278652.1"/>
    <property type="molecule type" value="Genomic_DNA"/>
</dbReference>
<comment type="caution">
    <text evidence="3">The sequence shown here is derived from an EMBL/GenBank/DDBJ whole genome shotgun (WGS) entry which is preliminary data.</text>
</comment>
<evidence type="ECO:0000256" key="1">
    <source>
        <dbReference type="SAM" id="Coils"/>
    </source>
</evidence>
<evidence type="ECO:0000313" key="3">
    <source>
        <dbReference type="EMBL" id="KAK3278652.1"/>
    </source>
</evidence>
<dbReference type="Proteomes" id="UP001190700">
    <property type="component" value="Unassembled WGS sequence"/>
</dbReference>
<feature type="compositionally biased region" description="Acidic residues" evidence="2">
    <location>
        <begin position="180"/>
        <end position="190"/>
    </location>
</feature>
<protein>
    <submittedName>
        <fullName evidence="3">Uncharacterized protein</fullName>
    </submittedName>
</protein>
<feature type="compositionally biased region" description="Basic residues" evidence="2">
    <location>
        <begin position="40"/>
        <end position="50"/>
    </location>
</feature>
<feature type="region of interest" description="Disordered" evidence="2">
    <location>
        <begin position="1"/>
        <end position="53"/>
    </location>
</feature>
<feature type="compositionally biased region" description="Low complexity" evidence="2">
    <location>
        <begin position="302"/>
        <end position="325"/>
    </location>
</feature>
<keyword evidence="1" id="KW-0175">Coiled coil</keyword>
<feature type="compositionally biased region" description="Acidic residues" evidence="2">
    <location>
        <begin position="739"/>
        <end position="752"/>
    </location>
</feature>
<accession>A0AAE0GIH9</accession>
<feature type="region of interest" description="Disordered" evidence="2">
    <location>
        <begin position="736"/>
        <end position="786"/>
    </location>
</feature>
<sequence>MAPPAEGAQPNRASAGPRHSQGQAPPEGVPKKADGEKRMVGRRKVKRRKLTPLEQLLSKDPTLMENVGQNDMVQITLILQEFYYHNLDYKRSGKHLPWGHFLRRLENEMMPSFNEARRRCRYNELRLRDDSPVNGEGRVERGDGELARMEFDSLDFGVDEFTDFEDILDAELGNVSGDELFMDPDEDDEGVGQAPGDVVGAGTRGSGPGGGSEGSSVEVGKRGSKGAEPGGGGGDAEASGKKQGRTSNGRGQRKSTGEKASEEPSGKAGGRPSRKDTVPQGSGAAGGSKGGAAGDAKGGAGEAPPGAAAAPSGAAPAGTGAPAAATAGKALGKGKGFGQWKGISKVLNVNALDNDKDGGEATAAGKKFKEMLMSRLLGNLMNTASDRRKQAISSIEVEISDDKPPPPKHMQGNPEMYEDDAIQRREWIKESEVTELAIRKWWKELGFQSAGKVVKEQYTTMVNLISEAEGVEIVDDDVEEDWIEDAKGKDFMNYRDLYDALFTLADMWVDSMNEYDYADFLNKKLKYVKNGMKAPKKVPKDKLPTDKSFYEAVIASLPDEDLKNRIREQAAPILEMTDNFPPHVPTMWGKKKMWVSHKQRWLGFEMIHKEVHEWIKQGSLEYRKWIIEHIAENEVIIKSLGEGHVPEMSEEEMKWRSDVGKDPLRKKYPLPKKDNVLPGFNLEGEATAPFENYWQSFYREYLYKHDMVWCRKLSDLMSLPKLAPRDIVAPVEALPGAAEPEEPEEESEEEEASPPSRRRTRALPSPKSPKRKKTNKIQMDDHDEEDDEFKKFLELEAQQLADEDARLAAEELAAERERRAAEKAERLRLKDLKEKMKLETAEEERARKLAAKQAKKETKWMVAADKQRLANLAKEQAAAPPKTGHGFGWVGRDSPVYGTESIRFRPLFISAR</sequence>
<organism evidence="3 4">
    <name type="scientific">Cymbomonas tetramitiformis</name>
    <dbReference type="NCBI Taxonomy" id="36881"/>
    <lineage>
        <taxon>Eukaryota</taxon>
        <taxon>Viridiplantae</taxon>
        <taxon>Chlorophyta</taxon>
        <taxon>Pyramimonadophyceae</taxon>
        <taxon>Pyramimonadales</taxon>
        <taxon>Pyramimonadaceae</taxon>
        <taxon>Cymbomonas</taxon>
    </lineage>
</organism>